<evidence type="ECO:0000313" key="2">
    <source>
        <dbReference type="EMBL" id="MBW0530132.1"/>
    </source>
</evidence>
<reference evidence="2" key="1">
    <citation type="submission" date="2021-03" db="EMBL/GenBank/DDBJ databases">
        <title>Draft genome sequence of rust myrtle Austropuccinia psidii MF-1, a brazilian biotype.</title>
        <authorList>
            <person name="Quecine M.C."/>
            <person name="Pachon D.M.R."/>
            <person name="Bonatelli M.L."/>
            <person name="Correr F.H."/>
            <person name="Franceschini L.M."/>
            <person name="Leite T.F."/>
            <person name="Margarido G.R.A."/>
            <person name="Almeida C.A."/>
            <person name="Ferrarezi J.A."/>
            <person name="Labate C.A."/>
        </authorList>
    </citation>
    <scope>NUCLEOTIDE SEQUENCE</scope>
    <source>
        <strain evidence="2">MF-1</strain>
    </source>
</reference>
<comment type="caution">
    <text evidence="2">The sequence shown here is derived from an EMBL/GenBank/DDBJ whole genome shotgun (WGS) entry which is preliminary data.</text>
</comment>
<gene>
    <name evidence="2" type="ORF">O181_069847</name>
</gene>
<dbReference type="EMBL" id="AVOT02035736">
    <property type="protein sequence ID" value="MBW0530132.1"/>
    <property type="molecule type" value="Genomic_DNA"/>
</dbReference>
<accession>A0A9Q3F4W4</accession>
<name>A0A9Q3F4W4_9BASI</name>
<keyword evidence="3" id="KW-1185">Reference proteome</keyword>
<organism evidence="2 3">
    <name type="scientific">Austropuccinia psidii MF-1</name>
    <dbReference type="NCBI Taxonomy" id="1389203"/>
    <lineage>
        <taxon>Eukaryota</taxon>
        <taxon>Fungi</taxon>
        <taxon>Dikarya</taxon>
        <taxon>Basidiomycota</taxon>
        <taxon>Pucciniomycotina</taxon>
        <taxon>Pucciniomycetes</taxon>
        <taxon>Pucciniales</taxon>
        <taxon>Sphaerophragmiaceae</taxon>
        <taxon>Austropuccinia</taxon>
    </lineage>
</organism>
<proteinExistence type="predicted"/>
<protein>
    <submittedName>
        <fullName evidence="2">Uncharacterized protein</fullName>
    </submittedName>
</protein>
<evidence type="ECO:0000313" key="3">
    <source>
        <dbReference type="Proteomes" id="UP000765509"/>
    </source>
</evidence>
<feature type="region of interest" description="Disordered" evidence="1">
    <location>
        <begin position="130"/>
        <end position="150"/>
    </location>
</feature>
<feature type="compositionally biased region" description="Polar residues" evidence="1">
    <location>
        <begin position="182"/>
        <end position="194"/>
    </location>
</feature>
<feature type="region of interest" description="Disordered" evidence="1">
    <location>
        <begin position="179"/>
        <end position="200"/>
    </location>
</feature>
<evidence type="ECO:0000256" key="1">
    <source>
        <dbReference type="SAM" id="MobiDB-lite"/>
    </source>
</evidence>
<dbReference type="Proteomes" id="UP000765509">
    <property type="component" value="Unassembled WGS sequence"/>
</dbReference>
<sequence length="230" mass="25733">MICLVLALNLDLKKSSKLTSDWDSNHSDSPPFVLHGAGVFDNLRELSEESIAPTEIYDINKTYDGFKSVGVIEPPCINFWKKGVPFVESATARSTRCQFCNLGKRNCSQTNHNFPDNPRRLWSSIMKGGRSGLEAPVDEPPTSDATSGHSNCQLNDQGIAELLTSVVFFSSASVTGSRMRDSQQWTNTSSSWENTRGPIHPHWSSPRSSYFGHQKSWKTWKIEEKFGDSR</sequence>
<dbReference type="AlphaFoldDB" id="A0A9Q3F4W4"/>